<keyword evidence="1" id="KW-1133">Transmembrane helix</keyword>
<accession>A0A371AQH1</accession>
<feature type="transmembrane region" description="Helical" evidence="1">
    <location>
        <begin position="187"/>
        <end position="208"/>
    </location>
</feature>
<name>A0A371AQH1_9FIRM</name>
<dbReference type="AlphaFoldDB" id="A0A371AQH1"/>
<keyword evidence="3" id="KW-1185">Reference proteome</keyword>
<proteinExistence type="predicted"/>
<organism evidence="2 3">
    <name type="scientific">Anaerosacchariphilus polymeriproducens</name>
    <dbReference type="NCBI Taxonomy" id="1812858"/>
    <lineage>
        <taxon>Bacteria</taxon>
        <taxon>Bacillati</taxon>
        <taxon>Bacillota</taxon>
        <taxon>Clostridia</taxon>
        <taxon>Lachnospirales</taxon>
        <taxon>Lachnospiraceae</taxon>
        <taxon>Anaerosacchariphilus</taxon>
    </lineage>
</organism>
<evidence type="ECO:0000256" key="1">
    <source>
        <dbReference type="SAM" id="Phobius"/>
    </source>
</evidence>
<feature type="transmembrane region" description="Helical" evidence="1">
    <location>
        <begin position="131"/>
        <end position="160"/>
    </location>
</feature>
<keyword evidence="1" id="KW-0812">Transmembrane</keyword>
<reference evidence="2 3" key="1">
    <citation type="submission" date="2018-07" db="EMBL/GenBank/DDBJ databases">
        <title>Anaerosacharophilus polymeroproducens gen. nov. sp. nov., an anaerobic bacterium isolated from salt field.</title>
        <authorList>
            <person name="Kim W."/>
            <person name="Yang S.-H."/>
            <person name="Oh J."/>
            <person name="Lee J.-H."/>
            <person name="Kwon K.K."/>
        </authorList>
    </citation>
    <scope>NUCLEOTIDE SEQUENCE [LARGE SCALE GENOMIC DNA]</scope>
    <source>
        <strain evidence="2 3">MCWD5</strain>
    </source>
</reference>
<evidence type="ECO:0000313" key="3">
    <source>
        <dbReference type="Proteomes" id="UP000255036"/>
    </source>
</evidence>
<sequence length="289" mass="32747">MFLLIALRLGKGWTNIMDELNKYRIVNRYRIIIVFVFLSGLFISWFLKSGMYEYTIGFDKNASDIVGRAEEVQNSLINQVLNLFNYVTSAGDFISFVLPVLASALVILFIKEKSGLFFFKYVRNVSYRKNIISNILIQSSYSGITFFMAYFCFFIVGIILCKTAPEVNVEAFDLAFGQGFSIGELAWIGYLIEGVIKCFIFPFIYTFFACSLSLICKKTYQCIIIPTIYYFFLTIIISIGLGHVDWSPAYPIVSLTVAGTIIQSVIPLVFPLILSIGLILYSYAEGNKL</sequence>
<gene>
    <name evidence="2" type="ORF">DWV06_17735</name>
</gene>
<comment type="caution">
    <text evidence="2">The sequence shown here is derived from an EMBL/GenBank/DDBJ whole genome shotgun (WGS) entry which is preliminary data.</text>
</comment>
<feature type="transmembrane region" description="Helical" evidence="1">
    <location>
        <begin position="93"/>
        <end position="110"/>
    </location>
</feature>
<dbReference type="EMBL" id="QRCT01000051">
    <property type="protein sequence ID" value="RDU21825.1"/>
    <property type="molecule type" value="Genomic_DNA"/>
</dbReference>
<protein>
    <submittedName>
        <fullName evidence="2">Uncharacterized protein</fullName>
    </submittedName>
</protein>
<feature type="transmembrane region" description="Helical" evidence="1">
    <location>
        <begin position="261"/>
        <end position="284"/>
    </location>
</feature>
<feature type="transmembrane region" description="Helical" evidence="1">
    <location>
        <begin position="220"/>
        <end position="241"/>
    </location>
</feature>
<dbReference type="Proteomes" id="UP000255036">
    <property type="component" value="Unassembled WGS sequence"/>
</dbReference>
<evidence type="ECO:0000313" key="2">
    <source>
        <dbReference type="EMBL" id="RDU21825.1"/>
    </source>
</evidence>
<feature type="transmembrane region" description="Helical" evidence="1">
    <location>
        <begin position="29"/>
        <end position="47"/>
    </location>
</feature>
<keyword evidence="1" id="KW-0472">Membrane</keyword>